<gene>
    <name evidence="1" type="ORF">R54767_02647</name>
</gene>
<reference evidence="1 2" key="1">
    <citation type="submission" date="2021-04" db="EMBL/GenBank/DDBJ databases">
        <authorList>
            <person name="Vanwijnsberghe S."/>
        </authorList>
    </citation>
    <scope>NUCLEOTIDE SEQUENCE [LARGE SCALE GENOMIC DNA]</scope>
    <source>
        <strain evidence="1 2">LMG 32171</strain>
    </source>
</reference>
<organism evidence="1 2">
    <name type="scientific">Paraburkholderia gardini</name>
    <dbReference type="NCBI Taxonomy" id="2823469"/>
    <lineage>
        <taxon>Bacteria</taxon>
        <taxon>Pseudomonadati</taxon>
        <taxon>Pseudomonadota</taxon>
        <taxon>Betaproteobacteria</taxon>
        <taxon>Burkholderiales</taxon>
        <taxon>Burkholderiaceae</taxon>
        <taxon>Paraburkholderia</taxon>
    </lineage>
</organism>
<dbReference type="EMBL" id="CAJQYY010000014">
    <property type="protein sequence ID" value="CAG4900540.1"/>
    <property type="molecule type" value="Genomic_DNA"/>
</dbReference>
<evidence type="ECO:0000313" key="1">
    <source>
        <dbReference type="EMBL" id="CAG4900540.1"/>
    </source>
</evidence>
<keyword evidence="2" id="KW-1185">Reference proteome</keyword>
<evidence type="ECO:0000313" key="2">
    <source>
        <dbReference type="Proteomes" id="UP000789752"/>
    </source>
</evidence>
<name>A0ABM8U465_9BURK</name>
<protein>
    <submittedName>
        <fullName evidence="1">Uncharacterized protein</fullName>
    </submittedName>
</protein>
<sequence>MGFGGMGDVVAQRVTRVDLKGMARLLNLDAFRLRVEAVATAGAHPEVQEFLEAWQCADQGRDD</sequence>
<dbReference type="Proteomes" id="UP000789752">
    <property type="component" value="Unassembled WGS sequence"/>
</dbReference>
<accession>A0ABM8U465</accession>
<comment type="caution">
    <text evidence="1">The sequence shown here is derived from an EMBL/GenBank/DDBJ whole genome shotgun (WGS) entry which is preliminary data.</text>
</comment>
<proteinExistence type="predicted"/>